<dbReference type="AlphaFoldDB" id="A0A9X2JIM0"/>
<keyword evidence="1" id="KW-0812">Transmembrane</keyword>
<feature type="transmembrane region" description="Helical" evidence="1">
    <location>
        <begin position="52"/>
        <end position="73"/>
    </location>
</feature>
<evidence type="ECO:0000256" key="1">
    <source>
        <dbReference type="SAM" id="Phobius"/>
    </source>
</evidence>
<dbReference type="EMBL" id="JAMXLR010000061">
    <property type="protein sequence ID" value="MCO6045838.1"/>
    <property type="molecule type" value="Genomic_DNA"/>
</dbReference>
<accession>A0A9X2JIM0</accession>
<comment type="caution">
    <text evidence="3">The sequence shown here is derived from an EMBL/GenBank/DDBJ whole genome shotgun (WGS) entry which is preliminary data.</text>
</comment>
<proteinExistence type="predicted"/>
<evidence type="ECO:0000313" key="4">
    <source>
        <dbReference type="Proteomes" id="UP001155241"/>
    </source>
</evidence>
<evidence type="ECO:0000259" key="2">
    <source>
        <dbReference type="Pfam" id="PF03703"/>
    </source>
</evidence>
<name>A0A9X2JIM0_9BACT</name>
<keyword evidence="4" id="KW-1185">Reference proteome</keyword>
<feature type="transmembrane region" description="Helical" evidence="1">
    <location>
        <begin position="21"/>
        <end position="46"/>
    </location>
</feature>
<protein>
    <submittedName>
        <fullName evidence="3">PH domain-containing protein</fullName>
    </submittedName>
</protein>
<dbReference type="InterPro" id="IPR005182">
    <property type="entry name" value="YdbS-like_PH"/>
</dbReference>
<dbReference type="RefSeq" id="WP_252853947.1">
    <property type="nucleotide sequence ID" value="NZ_JAMXLR010000061.1"/>
</dbReference>
<sequence>MNNDPPIQEIRPVVVPAQYYLFGPLAAAFLSLFPGMFAFVISNMIIQSFDPVIYFGLIVYVLSFVAIMFLMYLKCFMEPRKTVYRIFENKLEYYEGFLKRQQRTVVFDQVIDVQLSEGILQQTKQAGSIALITQQLVSSGEGKLSNRRIVLSNVPKPQETYELLRSLAIPG</sequence>
<dbReference type="Proteomes" id="UP001155241">
    <property type="component" value="Unassembled WGS sequence"/>
</dbReference>
<gene>
    <name evidence="3" type="ORF">NG895_18215</name>
</gene>
<keyword evidence="1" id="KW-0472">Membrane</keyword>
<evidence type="ECO:0000313" key="3">
    <source>
        <dbReference type="EMBL" id="MCO6045838.1"/>
    </source>
</evidence>
<feature type="domain" description="YdbS-like PH" evidence="2">
    <location>
        <begin position="80"/>
        <end position="163"/>
    </location>
</feature>
<keyword evidence="1" id="KW-1133">Transmembrane helix</keyword>
<organism evidence="3 4">
    <name type="scientific">Aeoliella straminimaris</name>
    <dbReference type="NCBI Taxonomy" id="2954799"/>
    <lineage>
        <taxon>Bacteria</taxon>
        <taxon>Pseudomonadati</taxon>
        <taxon>Planctomycetota</taxon>
        <taxon>Planctomycetia</taxon>
        <taxon>Pirellulales</taxon>
        <taxon>Lacipirellulaceae</taxon>
        <taxon>Aeoliella</taxon>
    </lineage>
</organism>
<reference evidence="3" key="1">
    <citation type="submission" date="2022-06" db="EMBL/GenBank/DDBJ databases">
        <title>Aeoliella straminimaris, a novel planctomycete from sediments.</title>
        <authorList>
            <person name="Vitorino I.R."/>
            <person name="Lage O.M."/>
        </authorList>
    </citation>
    <scope>NUCLEOTIDE SEQUENCE</scope>
    <source>
        <strain evidence="3">ICT_H6.2</strain>
    </source>
</reference>
<dbReference type="Pfam" id="PF03703">
    <property type="entry name" value="bPH_2"/>
    <property type="match status" value="1"/>
</dbReference>